<dbReference type="Proteomes" id="UP001302602">
    <property type="component" value="Unassembled WGS sequence"/>
</dbReference>
<comment type="caution">
    <text evidence="2">The sequence shown here is derived from an EMBL/GenBank/DDBJ whole genome shotgun (WGS) entry which is preliminary data.</text>
</comment>
<feature type="compositionally biased region" description="Low complexity" evidence="1">
    <location>
        <begin position="431"/>
        <end position="446"/>
    </location>
</feature>
<name>A0AAN6TW13_9PEZI</name>
<dbReference type="RefSeq" id="XP_062644747.1">
    <property type="nucleotide sequence ID" value="XM_062796541.1"/>
</dbReference>
<dbReference type="EMBL" id="MU853235">
    <property type="protein sequence ID" value="KAK4120976.1"/>
    <property type="molecule type" value="Genomic_DNA"/>
</dbReference>
<protein>
    <recommendedName>
        <fullName evidence="4">Thymidylate kinase</fullName>
    </recommendedName>
</protein>
<keyword evidence="3" id="KW-1185">Reference proteome</keyword>
<organism evidence="2 3">
    <name type="scientific">Parathielavia appendiculata</name>
    <dbReference type="NCBI Taxonomy" id="2587402"/>
    <lineage>
        <taxon>Eukaryota</taxon>
        <taxon>Fungi</taxon>
        <taxon>Dikarya</taxon>
        <taxon>Ascomycota</taxon>
        <taxon>Pezizomycotina</taxon>
        <taxon>Sordariomycetes</taxon>
        <taxon>Sordariomycetidae</taxon>
        <taxon>Sordariales</taxon>
        <taxon>Chaetomiaceae</taxon>
        <taxon>Parathielavia</taxon>
    </lineage>
</organism>
<dbReference type="GeneID" id="87833309"/>
<evidence type="ECO:0000256" key="1">
    <source>
        <dbReference type="SAM" id="MobiDB-lite"/>
    </source>
</evidence>
<evidence type="ECO:0000313" key="2">
    <source>
        <dbReference type="EMBL" id="KAK4120976.1"/>
    </source>
</evidence>
<reference evidence="2" key="2">
    <citation type="submission" date="2023-05" db="EMBL/GenBank/DDBJ databases">
        <authorList>
            <consortium name="Lawrence Berkeley National Laboratory"/>
            <person name="Steindorff A."/>
            <person name="Hensen N."/>
            <person name="Bonometti L."/>
            <person name="Westerberg I."/>
            <person name="Brannstrom I.O."/>
            <person name="Guillou S."/>
            <person name="Cros-Aarteil S."/>
            <person name="Calhoun S."/>
            <person name="Haridas S."/>
            <person name="Kuo A."/>
            <person name="Mondo S."/>
            <person name="Pangilinan J."/>
            <person name="Riley R."/>
            <person name="Labutti K."/>
            <person name="Andreopoulos B."/>
            <person name="Lipzen A."/>
            <person name="Chen C."/>
            <person name="Yanf M."/>
            <person name="Daum C."/>
            <person name="Ng V."/>
            <person name="Clum A."/>
            <person name="Ohm R."/>
            <person name="Martin F."/>
            <person name="Silar P."/>
            <person name="Natvig D."/>
            <person name="Lalanne C."/>
            <person name="Gautier V."/>
            <person name="Ament-Velasquez S.L."/>
            <person name="Kruys A."/>
            <person name="Hutchinson M.I."/>
            <person name="Powell A.J."/>
            <person name="Barry K."/>
            <person name="Miller A.N."/>
            <person name="Grigoriev I.V."/>
            <person name="Debuchy R."/>
            <person name="Gladieux P."/>
            <person name="Thoren M.H."/>
            <person name="Johannesson H."/>
        </authorList>
    </citation>
    <scope>NUCLEOTIDE SEQUENCE</scope>
    <source>
        <strain evidence="2">CBS 731.68</strain>
    </source>
</reference>
<reference evidence="2" key="1">
    <citation type="journal article" date="2023" name="Mol. Phylogenet. Evol.">
        <title>Genome-scale phylogeny and comparative genomics of the fungal order Sordariales.</title>
        <authorList>
            <person name="Hensen N."/>
            <person name="Bonometti L."/>
            <person name="Westerberg I."/>
            <person name="Brannstrom I.O."/>
            <person name="Guillou S."/>
            <person name="Cros-Aarteil S."/>
            <person name="Calhoun S."/>
            <person name="Haridas S."/>
            <person name="Kuo A."/>
            <person name="Mondo S."/>
            <person name="Pangilinan J."/>
            <person name="Riley R."/>
            <person name="LaButti K."/>
            <person name="Andreopoulos B."/>
            <person name="Lipzen A."/>
            <person name="Chen C."/>
            <person name="Yan M."/>
            <person name="Daum C."/>
            <person name="Ng V."/>
            <person name="Clum A."/>
            <person name="Steindorff A."/>
            <person name="Ohm R.A."/>
            <person name="Martin F."/>
            <person name="Silar P."/>
            <person name="Natvig D.O."/>
            <person name="Lalanne C."/>
            <person name="Gautier V."/>
            <person name="Ament-Velasquez S.L."/>
            <person name="Kruys A."/>
            <person name="Hutchinson M.I."/>
            <person name="Powell A.J."/>
            <person name="Barry K."/>
            <person name="Miller A.N."/>
            <person name="Grigoriev I.V."/>
            <person name="Debuchy R."/>
            <person name="Gladieux P."/>
            <person name="Hiltunen Thoren M."/>
            <person name="Johannesson H."/>
        </authorList>
    </citation>
    <scope>NUCLEOTIDE SEQUENCE</scope>
    <source>
        <strain evidence="2">CBS 731.68</strain>
    </source>
</reference>
<feature type="compositionally biased region" description="Low complexity" evidence="1">
    <location>
        <begin position="198"/>
        <end position="216"/>
    </location>
</feature>
<feature type="compositionally biased region" description="Basic and acidic residues" evidence="1">
    <location>
        <begin position="265"/>
        <end position="280"/>
    </location>
</feature>
<proteinExistence type="predicted"/>
<feature type="region of interest" description="Disordered" evidence="1">
    <location>
        <begin position="96"/>
        <end position="163"/>
    </location>
</feature>
<feature type="region of interest" description="Disordered" evidence="1">
    <location>
        <begin position="254"/>
        <end position="309"/>
    </location>
</feature>
<evidence type="ECO:0000313" key="3">
    <source>
        <dbReference type="Proteomes" id="UP001302602"/>
    </source>
</evidence>
<feature type="region of interest" description="Disordered" evidence="1">
    <location>
        <begin position="183"/>
        <end position="222"/>
    </location>
</feature>
<accession>A0AAN6TW13</accession>
<gene>
    <name evidence="2" type="ORF">N657DRAFT_683104</name>
</gene>
<sequence>MAILTRQPFAPVDGTRLQSLASVKNRQNAISASPIKRKASEVEDVANSENIAPVSFSPKRSKGVDFWDGLSKGFTKSPAFTLTKAAYSPVVKDVLSSPPSRLSSAPRPRDILQPKSPAARLIKAKSTAPSPLTAPAGRSPTRASKRMGILSRRRISRPDPPSFSLGAASVPFSLDAALKGTIPSYSGSLRRSAKSSSRKASSTSSSSSGSSGSNASAPGDFFIPTPDTKSSWCFNIHEDTPEQEMTNLLQHGTHTLDISSDEESESRAKRDRAEGRDKENIPPPEDVSQTSTARGVGGSSSRSSSEVGRVEVDEDVLLLKGRGPLAEMNVADFYAEGCDSSSVFIVPGDEEDPEAVVVGEAAETAADIPQQAKPLPPLPADGEEEQQWFAAAAAADGMLSEELHAPQVSLDDVEGVDVDDIMGGHDRSALEEAAAAGLGPIEGAGESFELWESNSSKDEGDAPSSPAPLPADDYQSASVVVF</sequence>
<evidence type="ECO:0008006" key="4">
    <source>
        <dbReference type="Google" id="ProtNLM"/>
    </source>
</evidence>
<feature type="compositionally biased region" description="Low complexity" evidence="1">
    <location>
        <begin position="96"/>
        <end position="106"/>
    </location>
</feature>
<feature type="region of interest" description="Disordered" evidence="1">
    <location>
        <begin position="425"/>
        <end position="482"/>
    </location>
</feature>
<dbReference type="AlphaFoldDB" id="A0AAN6TW13"/>